<evidence type="ECO:0000313" key="1">
    <source>
        <dbReference type="EMBL" id="CAE7327325.1"/>
    </source>
</evidence>
<dbReference type="Proteomes" id="UP000649617">
    <property type="component" value="Unassembled WGS sequence"/>
</dbReference>
<dbReference type="EMBL" id="CAJNIZ010011980">
    <property type="protein sequence ID" value="CAE7327325.1"/>
    <property type="molecule type" value="Genomic_DNA"/>
</dbReference>
<protein>
    <submittedName>
        <fullName evidence="1">Uncharacterized protein</fullName>
    </submittedName>
</protein>
<feature type="non-terminal residue" evidence="1">
    <location>
        <position position="1"/>
    </location>
</feature>
<dbReference type="OrthoDB" id="443334at2759"/>
<evidence type="ECO:0000313" key="2">
    <source>
        <dbReference type="Proteomes" id="UP000649617"/>
    </source>
</evidence>
<organism evidence="1 2">
    <name type="scientific">Symbiodinium pilosum</name>
    <name type="common">Dinoflagellate</name>
    <dbReference type="NCBI Taxonomy" id="2952"/>
    <lineage>
        <taxon>Eukaryota</taxon>
        <taxon>Sar</taxon>
        <taxon>Alveolata</taxon>
        <taxon>Dinophyceae</taxon>
        <taxon>Suessiales</taxon>
        <taxon>Symbiodiniaceae</taxon>
        <taxon>Symbiodinium</taxon>
    </lineage>
</organism>
<dbReference type="AlphaFoldDB" id="A0A812NTF9"/>
<gene>
    <name evidence="1" type="ORF">SPIL2461_LOCUS7572</name>
</gene>
<accession>A0A812NTF9</accession>
<sequence>MPDGPFGIYAAFAPTSAAASEERPLPGAPDQQRIDADVEAAVSGGRDDKIASTTAQGWDNPELSSGPHLRGLVVVASLLFWFATRLWLPQVSMLPFVMLCTASTSALWCTQEGVVVSLGPVPLCIFRRRIPYRDIAAIMVIRGRKSVAAAVAKHFLCLWQPFGYAYALTLGKEIVHIRLRHDEEKNHADTRLSALPISWLSWQRCGSRTMLVSVDKADDVVAHTQFRSEHGPQ</sequence>
<proteinExistence type="predicted"/>
<reference evidence="1" key="1">
    <citation type="submission" date="2021-02" db="EMBL/GenBank/DDBJ databases">
        <authorList>
            <person name="Dougan E. K."/>
            <person name="Rhodes N."/>
            <person name="Thang M."/>
            <person name="Chan C."/>
        </authorList>
    </citation>
    <scope>NUCLEOTIDE SEQUENCE</scope>
</reference>
<keyword evidence="2" id="KW-1185">Reference proteome</keyword>
<name>A0A812NTF9_SYMPI</name>
<comment type="caution">
    <text evidence="1">The sequence shown here is derived from an EMBL/GenBank/DDBJ whole genome shotgun (WGS) entry which is preliminary data.</text>
</comment>